<dbReference type="NCBIfam" id="TIGR01076">
    <property type="entry name" value="sortase_fam"/>
    <property type="match status" value="1"/>
</dbReference>
<feature type="active site" description="Acyl-thioester intermediate" evidence="2">
    <location>
        <position position="182"/>
    </location>
</feature>
<dbReference type="InterPro" id="IPR005754">
    <property type="entry name" value="Sortase"/>
</dbReference>
<dbReference type="AlphaFoldDB" id="A0A845F2N4"/>
<keyword evidence="1" id="KW-0378">Hydrolase</keyword>
<accession>A0A845F2N4</accession>
<comment type="caution">
    <text evidence="3">The sequence shown here is derived from an EMBL/GenBank/DDBJ whole genome shotgun (WGS) entry which is preliminary data.</text>
</comment>
<dbReference type="SUPFAM" id="SSF63817">
    <property type="entry name" value="Sortase"/>
    <property type="match status" value="1"/>
</dbReference>
<dbReference type="Proteomes" id="UP000447833">
    <property type="component" value="Unassembled WGS sequence"/>
</dbReference>
<dbReference type="CDD" id="cd05828">
    <property type="entry name" value="Sortase_D_1"/>
    <property type="match status" value="1"/>
</dbReference>
<evidence type="ECO:0000256" key="2">
    <source>
        <dbReference type="PIRSR" id="PIRSR605754-1"/>
    </source>
</evidence>
<name>A0A845F2N4_9BACL</name>
<reference evidence="3 4" key="1">
    <citation type="submission" date="2019-11" db="EMBL/GenBank/DDBJ databases">
        <title>Genome sequences of 17 halophilic strains isolated from different environments.</title>
        <authorList>
            <person name="Furrow R.E."/>
        </authorList>
    </citation>
    <scope>NUCLEOTIDE SEQUENCE [LARGE SCALE GENOMIC DNA]</scope>
    <source>
        <strain evidence="3 4">22506_14_FS</strain>
    </source>
</reference>
<organism evidence="3 4">
    <name type="scientific">Guptibacillus hwajinpoensis</name>
    <dbReference type="NCBI Taxonomy" id="208199"/>
    <lineage>
        <taxon>Bacteria</taxon>
        <taxon>Bacillati</taxon>
        <taxon>Bacillota</taxon>
        <taxon>Bacilli</taxon>
        <taxon>Bacillales</taxon>
        <taxon>Guptibacillaceae</taxon>
        <taxon>Guptibacillus</taxon>
    </lineage>
</organism>
<protein>
    <submittedName>
        <fullName evidence="3">Class D sortase</fullName>
    </submittedName>
</protein>
<dbReference type="InterPro" id="IPR053525">
    <property type="entry name" value="Sortase_D"/>
</dbReference>
<evidence type="ECO:0000313" key="3">
    <source>
        <dbReference type="EMBL" id="MYL65059.1"/>
    </source>
</evidence>
<dbReference type="NCBIfam" id="NF033746">
    <property type="entry name" value="class_D_sortase"/>
    <property type="match status" value="1"/>
</dbReference>
<dbReference type="Pfam" id="PF04203">
    <property type="entry name" value="Sortase"/>
    <property type="match status" value="1"/>
</dbReference>
<dbReference type="InterPro" id="IPR023365">
    <property type="entry name" value="Sortase_dom-sf"/>
</dbReference>
<dbReference type="Gene3D" id="2.40.260.10">
    <property type="entry name" value="Sortase"/>
    <property type="match status" value="1"/>
</dbReference>
<sequence length="212" mass="24059">MVKKLSILLIITGMIVTGWSGYEWWTQKSSATFQPEKAQAISRDWEETDYQETVNREVVHTSDVTPQMKAKTGEKIGELTIPQLGYLYPIYWGTDEQTLKQGVGMYDTAFTTLPNQAGHTALAGHRDTVFDGLDQLKEGDRLYLTLDDTTYEYQIRKTWITDEHDRSVIVKKNSPTLTLTTCYPFDYLGSAPDRYIIQASLIQINEGSDSPS</sequence>
<gene>
    <name evidence="3" type="ORF">GLW07_17005</name>
</gene>
<proteinExistence type="predicted"/>
<feature type="active site" description="Proton donor/acceptor" evidence="2">
    <location>
        <position position="125"/>
    </location>
</feature>
<evidence type="ECO:0000256" key="1">
    <source>
        <dbReference type="ARBA" id="ARBA00022801"/>
    </source>
</evidence>
<dbReference type="GO" id="GO:0016787">
    <property type="term" value="F:hydrolase activity"/>
    <property type="evidence" value="ECO:0007669"/>
    <property type="project" value="UniProtKB-KW"/>
</dbReference>
<evidence type="ECO:0000313" key="4">
    <source>
        <dbReference type="Proteomes" id="UP000447833"/>
    </source>
</evidence>
<dbReference type="EMBL" id="WMEY01000005">
    <property type="protein sequence ID" value="MYL65059.1"/>
    <property type="molecule type" value="Genomic_DNA"/>
</dbReference>
<dbReference type="InterPro" id="IPR041999">
    <property type="entry name" value="Sortase_D_1"/>
</dbReference>